<protein>
    <submittedName>
        <fullName evidence="3">Histone deacetylase</fullName>
        <ecNumber evidence="3">3.5.1.98</ecNumber>
    </submittedName>
</protein>
<dbReference type="Proteomes" id="UP001213623">
    <property type="component" value="Chromosome 2"/>
</dbReference>
<feature type="region of interest" description="Disordered" evidence="1">
    <location>
        <begin position="703"/>
        <end position="804"/>
    </location>
</feature>
<feature type="region of interest" description="Disordered" evidence="1">
    <location>
        <begin position="212"/>
        <end position="243"/>
    </location>
</feature>
<feature type="compositionally biased region" description="Pro residues" evidence="1">
    <location>
        <begin position="751"/>
        <end position="778"/>
    </location>
</feature>
<feature type="domain" description="Histone deacetylase" evidence="2">
    <location>
        <begin position="455"/>
        <end position="606"/>
    </location>
</feature>
<dbReference type="Gene3D" id="3.40.800.20">
    <property type="entry name" value="Histone deacetylase domain"/>
    <property type="match status" value="1"/>
</dbReference>
<dbReference type="GO" id="GO:0010468">
    <property type="term" value="P:regulation of gene expression"/>
    <property type="evidence" value="ECO:0007669"/>
    <property type="project" value="UniProtKB-ARBA"/>
</dbReference>
<reference evidence="3" key="1">
    <citation type="submission" date="2023-03" db="EMBL/GenBank/DDBJ databases">
        <title>Mating type loci evolution in Malassezia.</title>
        <authorList>
            <person name="Coelho M.A."/>
        </authorList>
    </citation>
    <scope>NUCLEOTIDE SEQUENCE</scope>
    <source>
        <strain evidence="3">CBS 9557</strain>
    </source>
</reference>
<dbReference type="PRINTS" id="PR01270">
    <property type="entry name" value="HDASUPER"/>
</dbReference>
<feature type="region of interest" description="Disordered" evidence="1">
    <location>
        <begin position="37"/>
        <end position="69"/>
    </location>
</feature>
<dbReference type="GO" id="GO:0141221">
    <property type="term" value="F:histone deacetylase activity, hydrolytic mechanism"/>
    <property type="evidence" value="ECO:0007669"/>
    <property type="project" value="UniProtKB-EC"/>
</dbReference>
<evidence type="ECO:0000313" key="4">
    <source>
        <dbReference type="Proteomes" id="UP001213623"/>
    </source>
</evidence>
<dbReference type="Pfam" id="PF00850">
    <property type="entry name" value="Hist_deacetyl"/>
    <property type="match status" value="2"/>
</dbReference>
<dbReference type="InterPro" id="IPR023696">
    <property type="entry name" value="Ureohydrolase_dom_sf"/>
</dbReference>
<name>A0AAF0EJR9_9BASI</name>
<organism evidence="3 4">
    <name type="scientific">Malassezia nana</name>
    <dbReference type="NCBI Taxonomy" id="180528"/>
    <lineage>
        <taxon>Eukaryota</taxon>
        <taxon>Fungi</taxon>
        <taxon>Dikarya</taxon>
        <taxon>Basidiomycota</taxon>
        <taxon>Ustilaginomycotina</taxon>
        <taxon>Malasseziomycetes</taxon>
        <taxon>Malasseziales</taxon>
        <taxon>Malasseziaceae</taxon>
        <taxon>Malassezia</taxon>
    </lineage>
</organism>
<sequence>MVFMVKLPARKAAQAQDAAAAPTDGGCASDVQEASGNVTVAPVKSEVPATEPATEPSTSMSDAPRTPDKAYEQVKRAELDVLLAPSVLWHRYVRGVDKSNIVERPERIRAVLLGLAGAHGVSEKLCSGPARLDADVSTMMASMSVDERQGTVHVWKTTRTLSLDTPEAALVDVHGHANEPAVYSLSTDYAPTDQIEPGPSTHLARMSSLAARAPHDAPGALPRQVSSASLDLSDATSSDGEGDERMHLCEIPENLSQGDLYLCGPHRAGAQDTSDGGSREAVCHALGACVEAVDRVVAAAQTACPEHYSEPVQPQPAGLEEPAIQRMPHQPAKRAFVLSRPPGHHCSGAEPSGFCWVNNAVVAAAHAYRAHAIDRVVVLDIDLHHGNGTQALVWRMNAEAADADLQRQAKLSSAVRQAHKGATPATRSAAKAAEAARTPYEQLLYEESLVGPRPQRLFYGSLHDIESYPCENGDPDLIRNASVCLAGAHGQWIWNVHLDTHKDDAEFEQLYRTKYSQLFEQARRFVRDTKSVPERTLVFISCGFDACTYEYPGMQRHGKHVPPQFYAWFARDAVELANECAEGKIISVLEGGYSDRALISGALAHMGGLANRPWATARWPRAQAPWSLENVALLEKMAKRVMASAANRSATASASRRRPVPLAAWLVRASEHFAAYQRACGIPASPLEMASQASTPRKAALRGLDLDVATPSRSTTGGHQLRDRTVRRTRSHTSVFADATPSWTRSRSRAPPEPVPQLPKTPPKPVPQVPKTPPPPQADPSSLVPGALVVESAGPATPAQRDDASSVLMDLLGRLQLQEPPTKV</sequence>
<evidence type="ECO:0000313" key="3">
    <source>
        <dbReference type="EMBL" id="WFD25949.1"/>
    </source>
</evidence>
<evidence type="ECO:0000256" key="1">
    <source>
        <dbReference type="SAM" id="MobiDB-lite"/>
    </source>
</evidence>
<feature type="compositionally biased region" description="Low complexity" evidence="1">
    <location>
        <begin position="226"/>
        <end position="239"/>
    </location>
</feature>
<keyword evidence="3" id="KW-0378">Hydrolase</keyword>
<dbReference type="EC" id="3.5.1.98" evidence="3"/>
<dbReference type="AlphaFoldDB" id="A0AAF0EJR9"/>
<dbReference type="EMBL" id="CP119893">
    <property type="protein sequence ID" value="WFD25949.1"/>
    <property type="molecule type" value="Genomic_DNA"/>
</dbReference>
<dbReference type="InterPro" id="IPR037138">
    <property type="entry name" value="His_deacetylse_dom_sf"/>
</dbReference>
<dbReference type="InterPro" id="IPR000286">
    <property type="entry name" value="HDACs"/>
</dbReference>
<accession>A0AAF0EJR9</accession>
<keyword evidence="4" id="KW-1185">Reference proteome</keyword>
<evidence type="ECO:0000259" key="2">
    <source>
        <dbReference type="Pfam" id="PF00850"/>
    </source>
</evidence>
<dbReference type="InterPro" id="IPR053244">
    <property type="entry name" value="HDAC_HD_type_1"/>
</dbReference>
<dbReference type="GO" id="GO:0005634">
    <property type="term" value="C:nucleus"/>
    <property type="evidence" value="ECO:0007669"/>
    <property type="project" value="TreeGrafter"/>
</dbReference>
<proteinExistence type="predicted"/>
<feature type="domain" description="Histone deacetylase" evidence="2">
    <location>
        <begin position="277"/>
        <end position="395"/>
    </location>
</feature>
<dbReference type="PANTHER" id="PTHR47558:SF1">
    <property type="entry name" value="HISTONE DEACETYLASE HOS3"/>
    <property type="match status" value="1"/>
</dbReference>
<dbReference type="SUPFAM" id="SSF52768">
    <property type="entry name" value="Arginase/deacetylase"/>
    <property type="match status" value="1"/>
</dbReference>
<dbReference type="PANTHER" id="PTHR47558">
    <property type="entry name" value="HISTONE DEACETYLASE HOS3"/>
    <property type="match status" value="1"/>
</dbReference>
<dbReference type="InterPro" id="IPR023801">
    <property type="entry name" value="His_deacetylse_dom"/>
</dbReference>
<gene>
    <name evidence="3" type="primary">HOS3</name>
    <name evidence="3" type="ORF">MNAN1_000922</name>
</gene>